<organism evidence="3 4">
    <name type="scientific">Desulfobacter latus</name>
    <dbReference type="NCBI Taxonomy" id="2292"/>
    <lineage>
        <taxon>Bacteria</taxon>
        <taxon>Pseudomonadati</taxon>
        <taxon>Thermodesulfobacteriota</taxon>
        <taxon>Desulfobacteria</taxon>
        <taxon>Desulfobacterales</taxon>
        <taxon>Desulfobacteraceae</taxon>
        <taxon>Desulfobacter</taxon>
    </lineage>
</organism>
<keyword evidence="3" id="KW-0121">Carboxypeptidase</keyword>
<dbReference type="EMBL" id="JACADJ010000041">
    <property type="protein sequence ID" value="NWH05646.1"/>
    <property type="molecule type" value="Genomic_DNA"/>
</dbReference>
<dbReference type="SUPFAM" id="SSF49384">
    <property type="entry name" value="Carbohydrate-binding domain"/>
    <property type="match status" value="1"/>
</dbReference>
<dbReference type="SUPFAM" id="SSF49452">
    <property type="entry name" value="Starch-binding domain-like"/>
    <property type="match status" value="3"/>
</dbReference>
<keyword evidence="3" id="KW-0378">Hydrolase</keyword>
<dbReference type="SUPFAM" id="SSF49478">
    <property type="entry name" value="Cna protein B-type domain"/>
    <property type="match status" value="1"/>
</dbReference>
<dbReference type="Gene3D" id="2.60.40.10">
    <property type="entry name" value="Immunoglobulins"/>
    <property type="match status" value="2"/>
</dbReference>
<gene>
    <name evidence="3" type="ORF">HXW94_11725</name>
</gene>
<dbReference type="InterPro" id="IPR013784">
    <property type="entry name" value="Carb-bd-like_fold"/>
</dbReference>
<evidence type="ECO:0000313" key="4">
    <source>
        <dbReference type="Proteomes" id="UP000553343"/>
    </source>
</evidence>
<dbReference type="AlphaFoldDB" id="A0A850TDY4"/>
<dbReference type="Pfam" id="PF13620">
    <property type="entry name" value="CarboxypepD_reg"/>
    <property type="match status" value="1"/>
</dbReference>
<comment type="caution">
    <text evidence="3">The sequence shown here is derived from an EMBL/GenBank/DDBJ whole genome shotgun (WGS) entry which is preliminary data.</text>
</comment>
<dbReference type="InterPro" id="IPR008969">
    <property type="entry name" value="CarboxyPept-like_regulatory"/>
</dbReference>
<dbReference type="RefSeq" id="WP_178367104.1">
    <property type="nucleotide sequence ID" value="NZ_JACADJ010000041.1"/>
</dbReference>
<keyword evidence="1 2" id="KW-0732">Signal</keyword>
<dbReference type="GO" id="GO:0004180">
    <property type="term" value="F:carboxypeptidase activity"/>
    <property type="evidence" value="ECO:0007669"/>
    <property type="project" value="UniProtKB-KW"/>
</dbReference>
<evidence type="ECO:0000256" key="2">
    <source>
        <dbReference type="SAM" id="SignalP"/>
    </source>
</evidence>
<keyword evidence="3" id="KW-0645">Protease</keyword>
<evidence type="ECO:0000313" key="3">
    <source>
        <dbReference type="EMBL" id="NWH05646.1"/>
    </source>
</evidence>
<dbReference type="InterPro" id="IPR013783">
    <property type="entry name" value="Ig-like_fold"/>
</dbReference>
<dbReference type="PANTHER" id="PTHR23303">
    <property type="entry name" value="CARBOXYPEPTIDASE REGULATORY REGION-CONTAINING"/>
    <property type="match status" value="1"/>
</dbReference>
<dbReference type="InterPro" id="IPR051417">
    <property type="entry name" value="SDr/BOS_complex"/>
</dbReference>
<dbReference type="GO" id="GO:0030246">
    <property type="term" value="F:carbohydrate binding"/>
    <property type="evidence" value="ECO:0007669"/>
    <property type="project" value="InterPro"/>
</dbReference>
<sequence>MKNLKFFSILGVLLIAAVCFGQPAFAAKTLNIGTASVNNTGTTDAARTATLDVTLKGGANDVNGLVFTLVYDPDVFTFEGLAQGNMPIDDGSGYDPENPPSAATIGSTLYYQANNKSSEGIVMIAAAAANFFTSAADTDFVVFKAKFKVKAGLGNGGYTIGIQQTIIGPETAANAGYTVPTMLAVAAGLAADADPVNAQTYAVGFVPGTINVSGGYEVSGTVVLGDTPEVNADGAVVDLIKTVSPGEIKVDRQIVRNGAFSFSGVSNATYRIVVNSIVPGFQKKYEGGTFSVDGNDVAVDKITLAKNQARSGKITVPNATGTLNGLRIEIRDAQGTVVDTVAVDADGSYVIPAMPSGEYTIHAVYGNSEVDITDNTNFIWDSLVFRSVSGTITTLCPKQQVELLITSATTGVRSSVIVTGDGNSSDFTLHNLLPGNDYVLSMTGDGVGPVYFDGADDYTAATLIDVSDGDAAGKGFDFNCNDLVTISGNVTVDGVAKAGVVVKANNFNFTNYKNGSGLTGANGDYKIQVAKSDDYYVFAEYDGRKYYHDGGVTLRSEAVLVDVSAASKDEIDIAIAPPVAHTAVLNGYVTLGKSKDNGGAPLANYLVVLENADGQVLPFMDRTDENGFYAFEKMAPGTYNVVLYPPAPYVKQVKDGVVLENDNTTQVDFIVDQNFEITGLVQDAGDNAAITGAKVGIKNSAGQNVRQPVYTDDQGSYTLVEIPSGVYTLEAAHPDYVPESRQETVLADLPADTILMTKGAIISGTVTDADGPVSGAMVTLAGDNGMVKIARTGTDGKYAFKGLAANFDHLIKAGKGNVYIPYEPELVTTGDAGSVKPHDITLVKPQKAWTYSGKVQKSNNEPVTGAYVLLSSTTTKYSKVVRTDTAGDFSFTGVIDGTDYNLLVLPGANLPYISESDIVVQDNITDKVVIVPTFAVISGTITLSEASADAIVVAGAYDPVTSEVEQALVTNPSGDNMTFEYTLKVKTDVAYKVFAQDLTLTFPIKYYFDGEEAVDYAQAADVTNTQNGINIPLTK</sequence>
<dbReference type="Gene3D" id="2.60.40.680">
    <property type="match status" value="1"/>
</dbReference>
<dbReference type="Proteomes" id="UP000553343">
    <property type="component" value="Unassembled WGS sequence"/>
</dbReference>
<dbReference type="InterPro" id="IPR008965">
    <property type="entry name" value="CBM2/CBM3_carb-bd_dom_sf"/>
</dbReference>
<feature type="signal peptide" evidence="2">
    <location>
        <begin position="1"/>
        <end position="26"/>
    </location>
</feature>
<dbReference type="SUPFAM" id="SSF49464">
    <property type="entry name" value="Carboxypeptidase regulatory domain-like"/>
    <property type="match status" value="1"/>
</dbReference>
<reference evidence="3 4" key="1">
    <citation type="submission" date="2020-06" db="EMBL/GenBank/DDBJ databases">
        <title>High-quality draft genome of sulfate reducer Desulfobacter latus type strain AcrS2 isolated from marine sediment.</title>
        <authorList>
            <person name="Hoppe M."/>
            <person name="Larsen C.K."/>
            <person name="Marshall I.P.G."/>
            <person name="Schramm A."/>
            <person name="Marietou A.G."/>
        </authorList>
    </citation>
    <scope>NUCLEOTIDE SEQUENCE [LARGE SCALE GENOMIC DNA]</scope>
    <source>
        <strain evidence="3 4">AcRS2</strain>
    </source>
</reference>
<dbReference type="Gene3D" id="2.60.40.1120">
    <property type="entry name" value="Carboxypeptidase-like, regulatory domain"/>
    <property type="match status" value="1"/>
</dbReference>
<proteinExistence type="predicted"/>
<protein>
    <submittedName>
        <fullName evidence="3">Carboxypeptidase regulatory-like domain-containing protein</fullName>
    </submittedName>
</protein>
<accession>A0A850TDY4</accession>
<name>A0A850TDY4_9BACT</name>
<keyword evidence="4" id="KW-1185">Reference proteome</keyword>
<feature type="chain" id="PRO_5033035724" evidence="2">
    <location>
        <begin position="27"/>
        <end position="1035"/>
    </location>
</feature>
<evidence type="ECO:0000256" key="1">
    <source>
        <dbReference type="ARBA" id="ARBA00022729"/>
    </source>
</evidence>